<feature type="compositionally biased region" description="Basic and acidic residues" evidence="1">
    <location>
        <begin position="71"/>
        <end position="95"/>
    </location>
</feature>
<feature type="region of interest" description="Disordered" evidence="1">
    <location>
        <begin position="63"/>
        <end position="124"/>
    </location>
</feature>
<reference evidence="2" key="1">
    <citation type="submission" date="2020-03" db="EMBL/GenBank/DDBJ databases">
        <authorList>
            <person name="Weist P."/>
        </authorList>
    </citation>
    <scope>NUCLEOTIDE SEQUENCE</scope>
</reference>
<proteinExistence type="predicted"/>
<keyword evidence="3" id="KW-1185">Reference proteome</keyword>
<gene>
    <name evidence="2" type="ORF">PLEPLA_LOCUS22200</name>
</gene>
<comment type="caution">
    <text evidence="2">The sequence shown here is derived from an EMBL/GenBank/DDBJ whole genome shotgun (WGS) entry which is preliminary data.</text>
</comment>
<evidence type="ECO:0000256" key="1">
    <source>
        <dbReference type="SAM" id="MobiDB-lite"/>
    </source>
</evidence>
<dbReference type="EMBL" id="CADEAL010001635">
    <property type="protein sequence ID" value="CAB1434125.1"/>
    <property type="molecule type" value="Genomic_DNA"/>
</dbReference>
<accession>A0A9N7UKV6</accession>
<evidence type="ECO:0000313" key="2">
    <source>
        <dbReference type="EMBL" id="CAB1434125.1"/>
    </source>
</evidence>
<evidence type="ECO:0000313" key="3">
    <source>
        <dbReference type="Proteomes" id="UP001153269"/>
    </source>
</evidence>
<dbReference type="AlphaFoldDB" id="A0A9N7UKV6"/>
<sequence>MRQQSPYSMLIAPRCNRQRRKTLECPTIGADTGEGRVANELPEGWKPMLRTCAKFRRYTDANNYHIPNNGELHDPAKKRRSGEAARCGDNRRRGSLELQGKRAPSAQPLTFIDSATNRDRPREADGSIQRVVLSYLNNKKTQKPIQHGSGAVPRQTGRARSDQTVTCGKKNSHAFRMQMRMRGERCLNDGRFQRSSDICYHDWSAYLDLAMSLLCHVSTEAAVLFYGLEMSLLISTQRAERGLITRVTLPRSRSSVKRRTNYMQTERASATSVSVSQSGCSSSSGSSSSSSSSVAATVTCLRQPLCDILLQLDSEQLIQLSPGKRGCFRTRDGNMMLCSAPLEQGWPKPSGVHPPSSSSSSFSSVSELTLFPRIPLACEVKSAGSLKPPQSCLRLRCDPVPLCHT</sequence>
<name>A0A9N7UKV6_PLEPL</name>
<organism evidence="2 3">
    <name type="scientific">Pleuronectes platessa</name>
    <name type="common">European plaice</name>
    <dbReference type="NCBI Taxonomy" id="8262"/>
    <lineage>
        <taxon>Eukaryota</taxon>
        <taxon>Metazoa</taxon>
        <taxon>Chordata</taxon>
        <taxon>Craniata</taxon>
        <taxon>Vertebrata</taxon>
        <taxon>Euteleostomi</taxon>
        <taxon>Actinopterygii</taxon>
        <taxon>Neopterygii</taxon>
        <taxon>Teleostei</taxon>
        <taxon>Neoteleostei</taxon>
        <taxon>Acanthomorphata</taxon>
        <taxon>Carangaria</taxon>
        <taxon>Pleuronectiformes</taxon>
        <taxon>Pleuronectoidei</taxon>
        <taxon>Pleuronectidae</taxon>
        <taxon>Pleuronectes</taxon>
    </lineage>
</organism>
<dbReference type="Proteomes" id="UP001153269">
    <property type="component" value="Unassembled WGS sequence"/>
</dbReference>
<protein>
    <submittedName>
        <fullName evidence="2">Uncharacterized protein</fullName>
    </submittedName>
</protein>
<feature type="region of interest" description="Disordered" evidence="1">
    <location>
        <begin position="143"/>
        <end position="162"/>
    </location>
</feature>